<protein>
    <recommendedName>
        <fullName evidence="6">Mechanosensitive ion channel protein</fullName>
    </recommendedName>
</protein>
<comment type="caution">
    <text evidence="10">The sequence shown here is derived from an EMBL/GenBank/DDBJ whole genome shotgun (WGS) entry which is preliminary data.</text>
</comment>
<keyword evidence="4 8" id="KW-1133">Transmembrane helix</keyword>
<dbReference type="SUPFAM" id="SSF50182">
    <property type="entry name" value="Sm-like ribonucleoproteins"/>
    <property type="match status" value="1"/>
</dbReference>
<dbReference type="Pfam" id="PF00924">
    <property type="entry name" value="MS_channel_2nd"/>
    <property type="match status" value="1"/>
</dbReference>
<dbReference type="PANTHER" id="PTHR31323:SF15">
    <property type="entry name" value="MECHANOSENSITIVE ION CHANNEL PROTEIN MSY1"/>
    <property type="match status" value="1"/>
</dbReference>
<comment type="similarity">
    <text evidence="2 6">Belongs to the MscS (TC 1.A.23) family.</text>
</comment>
<dbReference type="InterPro" id="IPR016688">
    <property type="entry name" value="MscS-like_plants/fungi"/>
</dbReference>
<feature type="compositionally biased region" description="Polar residues" evidence="7">
    <location>
        <begin position="10"/>
        <end position="20"/>
    </location>
</feature>
<dbReference type="PROSITE" id="PS50222">
    <property type="entry name" value="EF_HAND_2"/>
    <property type="match status" value="1"/>
</dbReference>
<accession>A0A9P8UNH8</accession>
<evidence type="ECO:0000256" key="1">
    <source>
        <dbReference type="ARBA" id="ARBA00004127"/>
    </source>
</evidence>
<feature type="transmembrane region" description="Helical" evidence="8">
    <location>
        <begin position="165"/>
        <end position="186"/>
    </location>
</feature>
<evidence type="ECO:0000256" key="6">
    <source>
        <dbReference type="PIRNR" id="PIRNR017209"/>
    </source>
</evidence>
<feature type="compositionally biased region" description="Polar residues" evidence="7">
    <location>
        <begin position="63"/>
        <end position="80"/>
    </location>
</feature>
<dbReference type="GO" id="GO:0006874">
    <property type="term" value="P:intracellular calcium ion homeostasis"/>
    <property type="evidence" value="ECO:0007669"/>
    <property type="project" value="TreeGrafter"/>
</dbReference>
<feature type="domain" description="EF-hand" evidence="9">
    <location>
        <begin position="455"/>
        <end position="490"/>
    </location>
</feature>
<comment type="subcellular location">
    <subcellularLocation>
        <location evidence="1">Endomembrane system</location>
        <topology evidence="1">Multi-pass membrane protein</topology>
    </subcellularLocation>
    <subcellularLocation>
        <location evidence="6">Endoplasmic reticulum membrane</location>
    </subcellularLocation>
</comment>
<feature type="compositionally biased region" description="Basic and acidic residues" evidence="7">
    <location>
        <begin position="40"/>
        <end position="49"/>
    </location>
</feature>
<reference evidence="10" key="1">
    <citation type="journal article" date="2021" name="Nat. Commun.">
        <title>Genetic determinants of endophytism in the Arabidopsis root mycobiome.</title>
        <authorList>
            <person name="Mesny F."/>
            <person name="Miyauchi S."/>
            <person name="Thiergart T."/>
            <person name="Pickel B."/>
            <person name="Atanasova L."/>
            <person name="Karlsson M."/>
            <person name="Huettel B."/>
            <person name="Barry K.W."/>
            <person name="Haridas S."/>
            <person name="Chen C."/>
            <person name="Bauer D."/>
            <person name="Andreopoulos W."/>
            <person name="Pangilinan J."/>
            <person name="LaButti K."/>
            <person name="Riley R."/>
            <person name="Lipzen A."/>
            <person name="Clum A."/>
            <person name="Drula E."/>
            <person name="Henrissat B."/>
            <person name="Kohler A."/>
            <person name="Grigoriev I.V."/>
            <person name="Martin F.M."/>
            <person name="Hacquard S."/>
        </authorList>
    </citation>
    <scope>NUCLEOTIDE SEQUENCE</scope>
    <source>
        <strain evidence="10">MPI-SDFR-AT-0073</strain>
    </source>
</reference>
<dbReference type="OrthoDB" id="544685at2759"/>
<dbReference type="GeneID" id="70135979"/>
<evidence type="ECO:0000256" key="7">
    <source>
        <dbReference type="SAM" id="MobiDB-lite"/>
    </source>
</evidence>
<organism evidence="10 11">
    <name type="scientific">Truncatella angustata</name>
    <dbReference type="NCBI Taxonomy" id="152316"/>
    <lineage>
        <taxon>Eukaryota</taxon>
        <taxon>Fungi</taxon>
        <taxon>Dikarya</taxon>
        <taxon>Ascomycota</taxon>
        <taxon>Pezizomycotina</taxon>
        <taxon>Sordariomycetes</taxon>
        <taxon>Xylariomycetidae</taxon>
        <taxon>Amphisphaeriales</taxon>
        <taxon>Sporocadaceae</taxon>
        <taxon>Truncatella</taxon>
    </lineage>
</organism>
<feature type="region of interest" description="Disordered" evidence="7">
    <location>
        <begin position="820"/>
        <end position="855"/>
    </location>
</feature>
<dbReference type="InterPro" id="IPR058650">
    <property type="entry name" value="Msy1/2-like"/>
</dbReference>
<dbReference type="RefSeq" id="XP_045959612.1">
    <property type="nucleotide sequence ID" value="XM_046107088.1"/>
</dbReference>
<evidence type="ECO:0000256" key="3">
    <source>
        <dbReference type="ARBA" id="ARBA00022692"/>
    </source>
</evidence>
<dbReference type="AlphaFoldDB" id="A0A9P8UNH8"/>
<dbReference type="InterPro" id="IPR023408">
    <property type="entry name" value="MscS_beta-dom_sf"/>
</dbReference>
<dbReference type="Proteomes" id="UP000758603">
    <property type="component" value="Unassembled WGS sequence"/>
</dbReference>
<evidence type="ECO:0000256" key="5">
    <source>
        <dbReference type="ARBA" id="ARBA00023136"/>
    </source>
</evidence>
<proteinExistence type="inferred from homology"/>
<evidence type="ECO:0000256" key="4">
    <source>
        <dbReference type="ARBA" id="ARBA00022989"/>
    </source>
</evidence>
<feature type="transmembrane region" description="Helical" evidence="8">
    <location>
        <begin position="511"/>
        <end position="536"/>
    </location>
</feature>
<gene>
    <name evidence="10" type="ORF">BKA67DRAFT_657294</name>
</gene>
<evidence type="ECO:0000256" key="8">
    <source>
        <dbReference type="SAM" id="Phobius"/>
    </source>
</evidence>
<dbReference type="Pfam" id="PF25886">
    <property type="entry name" value="Msy1"/>
    <property type="match status" value="1"/>
</dbReference>
<feature type="transmembrane region" description="Helical" evidence="8">
    <location>
        <begin position="293"/>
        <end position="313"/>
    </location>
</feature>
<dbReference type="Gene3D" id="2.30.30.60">
    <property type="match status" value="1"/>
</dbReference>
<keyword evidence="3 8" id="KW-0812">Transmembrane</keyword>
<feature type="region of interest" description="Disordered" evidence="7">
    <location>
        <begin position="1"/>
        <end position="86"/>
    </location>
</feature>
<sequence>MTTPVRRGSFESNHMTQPNSHDPEKDGSPTLTHAPTVSDTEEHYNEKARQPQLNLHVPRESMDQASTEARSPSQYLSPSTDGRDREQATRLVDDLEMLRIQQMVSNQEDNLRRSISKVRSRQEPVGEDVFNQPTPGITLGPPIEPPSKANKVFVYLKKLPKVARYFLYLIPITLILLIPIFLGIFLDPQHQAAIGGTGGTQLLWFGIWLEVVWLSLWAARILTAILPYVARFGAKAVGSGNPKKWKAMGHSLELPSALFLWMLAVLISFLPIVNDSGHKVSAGGTDPFPEVGWIGTLHKIIIAIFIFSALNWVEKILIQWIANSFHLRTYAIRIESNKQYIAYLVHLYVHSKDRLVSEESVKNTPSYGASGTRTPMKLFQNNARQAINKVGDVAGRVVGDFTGTEVLLSNHPRKVVTELLRNTASAQVLARRLFRTYAKPDADVLLPEDLNPAFPTPEDAESAFGIFDRDLNGDVSMEELEAFCDEVHREKKAIAASVKDVDSVIRRLDQVFVVVVIIITIIVFISLISASAAAALTSAGTVILGLSWLLQATAQEFLQSIIFVFVKHPFDVGDRVTVYGNTGTTGTGDDYYVTAISLLYTEFKKMEGHIVQAPNSVLNTLFILNHQRSGQLADVFELRMKHGTPKEHIEELQARMTEYVLEHRRDFTGKILTEMKKIEDAYCITVNFICFHKSSFQNELLRLVRHNKFGLELMTQMTKIGIEQPRRQYQIAGRDFPVYQTNIQPPAYDAGHAPVDTSQLSASRRARSSSRVSANDQDFFQDVFVSRKLNHPTFVHQPRIAEETSSAEASGANGNLERTASLASGSQRAPHGHRLFGRSMTMRSNAESRRSRDMV</sequence>
<evidence type="ECO:0000256" key="2">
    <source>
        <dbReference type="ARBA" id="ARBA00008017"/>
    </source>
</evidence>
<feature type="region of interest" description="Disordered" evidence="7">
    <location>
        <begin position="747"/>
        <end position="772"/>
    </location>
</feature>
<keyword evidence="11" id="KW-1185">Reference proteome</keyword>
<dbReference type="PANTHER" id="PTHR31323">
    <property type="entry name" value="MECHANOSENSITIVE ION CHANNEL PROTEIN MSY2"/>
    <property type="match status" value="1"/>
</dbReference>
<dbReference type="InterPro" id="IPR002048">
    <property type="entry name" value="EF_hand_dom"/>
</dbReference>
<evidence type="ECO:0000313" key="10">
    <source>
        <dbReference type="EMBL" id="KAH6655347.1"/>
    </source>
</evidence>
<dbReference type="InterPro" id="IPR006685">
    <property type="entry name" value="MscS_channel_2nd"/>
</dbReference>
<dbReference type="GO" id="GO:0005509">
    <property type="term" value="F:calcium ion binding"/>
    <property type="evidence" value="ECO:0007669"/>
    <property type="project" value="InterPro"/>
</dbReference>
<feature type="compositionally biased region" description="Basic and acidic residues" evidence="7">
    <location>
        <begin position="846"/>
        <end position="855"/>
    </location>
</feature>
<evidence type="ECO:0000313" key="11">
    <source>
        <dbReference type="Proteomes" id="UP000758603"/>
    </source>
</evidence>
<dbReference type="PIRSF" id="PIRSF017209">
    <property type="entry name" value="Memb_At2g17000_prd"/>
    <property type="match status" value="1"/>
</dbReference>
<feature type="region of interest" description="Disordered" evidence="7">
    <location>
        <begin position="122"/>
        <end position="142"/>
    </location>
</feature>
<feature type="transmembrane region" description="Helical" evidence="8">
    <location>
        <begin position="251"/>
        <end position="273"/>
    </location>
</feature>
<feature type="transmembrane region" description="Helical" evidence="8">
    <location>
        <begin position="206"/>
        <end position="230"/>
    </location>
</feature>
<evidence type="ECO:0000259" key="9">
    <source>
        <dbReference type="PROSITE" id="PS50222"/>
    </source>
</evidence>
<dbReference type="GO" id="GO:0005789">
    <property type="term" value="C:endoplasmic reticulum membrane"/>
    <property type="evidence" value="ECO:0007669"/>
    <property type="project" value="UniProtKB-SubCell"/>
</dbReference>
<keyword evidence="6" id="KW-0256">Endoplasmic reticulum</keyword>
<dbReference type="GO" id="GO:0005262">
    <property type="term" value="F:calcium channel activity"/>
    <property type="evidence" value="ECO:0007669"/>
    <property type="project" value="TreeGrafter"/>
</dbReference>
<name>A0A9P8UNH8_9PEZI</name>
<feature type="compositionally biased region" description="Polar residues" evidence="7">
    <location>
        <begin position="29"/>
        <end position="38"/>
    </location>
</feature>
<keyword evidence="5 6" id="KW-0472">Membrane</keyword>
<dbReference type="InterPro" id="IPR010920">
    <property type="entry name" value="LSM_dom_sf"/>
</dbReference>
<dbReference type="EMBL" id="JAGPXC010000003">
    <property type="protein sequence ID" value="KAH6655347.1"/>
    <property type="molecule type" value="Genomic_DNA"/>
</dbReference>